<dbReference type="OrthoDB" id="272875at2"/>
<feature type="DNA-binding region" description="OmpR/PhoB-type" evidence="7">
    <location>
        <begin position="125"/>
        <end position="222"/>
    </location>
</feature>
<evidence type="ECO:0000256" key="7">
    <source>
        <dbReference type="PROSITE-ProRule" id="PRU01091"/>
    </source>
</evidence>
<evidence type="ECO:0000256" key="5">
    <source>
        <dbReference type="ARBA" id="ARBA00023163"/>
    </source>
</evidence>
<evidence type="ECO:0000256" key="2">
    <source>
        <dbReference type="ARBA" id="ARBA00023012"/>
    </source>
</evidence>
<dbReference type="PANTHER" id="PTHR48111:SF1">
    <property type="entry name" value="TWO-COMPONENT RESPONSE REGULATOR ORR33"/>
    <property type="match status" value="1"/>
</dbReference>
<dbReference type="InterPro" id="IPR001867">
    <property type="entry name" value="OmpR/PhoB-type_DNA-bd"/>
</dbReference>
<dbReference type="RefSeq" id="WP_145195109.1">
    <property type="nucleotide sequence ID" value="NZ_CP036434.1"/>
</dbReference>
<dbReference type="CDD" id="cd00383">
    <property type="entry name" value="trans_reg_C"/>
    <property type="match status" value="1"/>
</dbReference>
<dbReference type="GO" id="GO:0032993">
    <property type="term" value="C:protein-DNA complex"/>
    <property type="evidence" value="ECO:0007669"/>
    <property type="project" value="TreeGrafter"/>
</dbReference>
<dbReference type="EMBL" id="CP036434">
    <property type="protein sequence ID" value="QDV05639.1"/>
    <property type="molecule type" value="Genomic_DNA"/>
</dbReference>
<name>A0A518ENH5_9BACT</name>
<dbReference type="PROSITE" id="PS50110">
    <property type="entry name" value="RESPONSE_REGULATORY"/>
    <property type="match status" value="1"/>
</dbReference>
<dbReference type="GO" id="GO:0006355">
    <property type="term" value="P:regulation of DNA-templated transcription"/>
    <property type="evidence" value="ECO:0007669"/>
    <property type="project" value="InterPro"/>
</dbReference>
<accession>A0A518ENH5</accession>
<evidence type="ECO:0000259" key="9">
    <source>
        <dbReference type="PROSITE" id="PS51755"/>
    </source>
</evidence>
<dbReference type="GO" id="GO:0000976">
    <property type="term" value="F:transcription cis-regulatory region binding"/>
    <property type="evidence" value="ECO:0007669"/>
    <property type="project" value="TreeGrafter"/>
</dbReference>
<dbReference type="InterPro" id="IPR016032">
    <property type="entry name" value="Sig_transdc_resp-reg_C-effctor"/>
</dbReference>
<feature type="modified residue" description="4-aspartylphosphate" evidence="6">
    <location>
        <position position="54"/>
    </location>
</feature>
<evidence type="ECO:0000259" key="8">
    <source>
        <dbReference type="PROSITE" id="PS50110"/>
    </source>
</evidence>
<dbReference type="Pfam" id="PF00486">
    <property type="entry name" value="Trans_reg_C"/>
    <property type="match status" value="1"/>
</dbReference>
<feature type="domain" description="Response regulatory" evidence="8">
    <location>
        <begin position="2"/>
        <end position="119"/>
    </location>
</feature>
<sequence>MHVCLIDDDPRLLETLQRGFHDLNHTCEVFSSPEEGLARLTGTDVEEPDVLLLDVMMPRVSGWEILERIRATGRKTPALYLTARQEVEDRVHGLELGADDYVIKPFAFTELMARIRAVLRRHGYQEAIEIGPLIIHRNRPKVECAGRQVEVSPREHAFLELLASHPGETFSRTDLLQKLWDLHFDPGTNIVEVLVARLRRKLGTGGSGIIETVIRQGYRISLPEEPTE</sequence>
<evidence type="ECO:0000256" key="1">
    <source>
        <dbReference type="ARBA" id="ARBA00022553"/>
    </source>
</evidence>
<protein>
    <submittedName>
        <fullName evidence="10">Transcriptional activator protein CopR</fullName>
    </submittedName>
</protein>
<evidence type="ECO:0000313" key="10">
    <source>
        <dbReference type="EMBL" id="QDV05639.1"/>
    </source>
</evidence>
<evidence type="ECO:0000256" key="6">
    <source>
        <dbReference type="PROSITE-ProRule" id="PRU00169"/>
    </source>
</evidence>
<dbReference type="GO" id="GO:0000156">
    <property type="term" value="F:phosphorelay response regulator activity"/>
    <property type="evidence" value="ECO:0007669"/>
    <property type="project" value="TreeGrafter"/>
</dbReference>
<keyword evidence="11" id="KW-1185">Reference proteome</keyword>
<keyword evidence="5" id="KW-0804">Transcription</keyword>
<dbReference type="InterPro" id="IPR036388">
    <property type="entry name" value="WH-like_DNA-bd_sf"/>
</dbReference>
<dbReference type="GO" id="GO:0005829">
    <property type="term" value="C:cytosol"/>
    <property type="evidence" value="ECO:0007669"/>
    <property type="project" value="TreeGrafter"/>
</dbReference>
<dbReference type="SUPFAM" id="SSF52172">
    <property type="entry name" value="CheY-like"/>
    <property type="match status" value="1"/>
</dbReference>
<dbReference type="Gene3D" id="1.10.10.10">
    <property type="entry name" value="Winged helix-like DNA-binding domain superfamily/Winged helix DNA-binding domain"/>
    <property type="match status" value="1"/>
</dbReference>
<dbReference type="PANTHER" id="PTHR48111">
    <property type="entry name" value="REGULATOR OF RPOS"/>
    <property type="match status" value="1"/>
</dbReference>
<dbReference type="InterPro" id="IPR039420">
    <property type="entry name" value="WalR-like"/>
</dbReference>
<keyword evidence="2" id="KW-0902">Two-component regulatory system</keyword>
<dbReference type="PROSITE" id="PS51755">
    <property type="entry name" value="OMPR_PHOB"/>
    <property type="match status" value="1"/>
</dbReference>
<dbReference type="SUPFAM" id="SSF46894">
    <property type="entry name" value="C-terminal effector domain of the bipartite response regulators"/>
    <property type="match status" value="1"/>
</dbReference>
<organism evidence="10 11">
    <name type="scientific">Saltatorellus ferox</name>
    <dbReference type="NCBI Taxonomy" id="2528018"/>
    <lineage>
        <taxon>Bacteria</taxon>
        <taxon>Pseudomonadati</taxon>
        <taxon>Planctomycetota</taxon>
        <taxon>Planctomycetia</taxon>
        <taxon>Planctomycetia incertae sedis</taxon>
        <taxon>Saltatorellus</taxon>
    </lineage>
</organism>
<evidence type="ECO:0000256" key="3">
    <source>
        <dbReference type="ARBA" id="ARBA00023015"/>
    </source>
</evidence>
<evidence type="ECO:0000256" key="4">
    <source>
        <dbReference type="ARBA" id="ARBA00023125"/>
    </source>
</evidence>
<keyword evidence="1 6" id="KW-0597">Phosphoprotein</keyword>
<keyword evidence="3" id="KW-0805">Transcription regulation</keyword>
<dbReference type="Pfam" id="PF00072">
    <property type="entry name" value="Response_reg"/>
    <property type="match status" value="1"/>
</dbReference>
<dbReference type="AlphaFoldDB" id="A0A518ENH5"/>
<evidence type="ECO:0000313" key="11">
    <source>
        <dbReference type="Proteomes" id="UP000320390"/>
    </source>
</evidence>
<keyword evidence="4 7" id="KW-0238">DNA-binding</keyword>
<reference evidence="10 11" key="1">
    <citation type="submission" date="2019-02" db="EMBL/GenBank/DDBJ databases">
        <title>Deep-cultivation of Planctomycetes and their phenomic and genomic characterization uncovers novel biology.</title>
        <authorList>
            <person name="Wiegand S."/>
            <person name="Jogler M."/>
            <person name="Boedeker C."/>
            <person name="Pinto D."/>
            <person name="Vollmers J."/>
            <person name="Rivas-Marin E."/>
            <person name="Kohn T."/>
            <person name="Peeters S.H."/>
            <person name="Heuer A."/>
            <person name="Rast P."/>
            <person name="Oberbeckmann S."/>
            <person name="Bunk B."/>
            <person name="Jeske O."/>
            <person name="Meyerdierks A."/>
            <person name="Storesund J.E."/>
            <person name="Kallscheuer N."/>
            <person name="Luecker S."/>
            <person name="Lage O.M."/>
            <person name="Pohl T."/>
            <person name="Merkel B.J."/>
            <person name="Hornburger P."/>
            <person name="Mueller R.-W."/>
            <person name="Bruemmer F."/>
            <person name="Labrenz M."/>
            <person name="Spormann A.M."/>
            <person name="Op den Camp H."/>
            <person name="Overmann J."/>
            <person name="Amann R."/>
            <person name="Jetten M.S.M."/>
            <person name="Mascher T."/>
            <person name="Medema M.H."/>
            <person name="Devos D.P."/>
            <person name="Kaster A.-K."/>
            <person name="Ovreas L."/>
            <person name="Rohde M."/>
            <person name="Galperin M.Y."/>
            <person name="Jogler C."/>
        </authorList>
    </citation>
    <scope>NUCLEOTIDE SEQUENCE [LARGE SCALE GENOMIC DNA]</scope>
    <source>
        <strain evidence="10 11">Poly30</strain>
    </source>
</reference>
<dbReference type="SMART" id="SM00448">
    <property type="entry name" value="REC"/>
    <property type="match status" value="1"/>
</dbReference>
<dbReference type="Gene3D" id="3.40.50.2300">
    <property type="match status" value="1"/>
</dbReference>
<dbReference type="InterPro" id="IPR011006">
    <property type="entry name" value="CheY-like_superfamily"/>
</dbReference>
<dbReference type="Proteomes" id="UP000320390">
    <property type="component" value="Chromosome"/>
</dbReference>
<dbReference type="SMART" id="SM00862">
    <property type="entry name" value="Trans_reg_C"/>
    <property type="match status" value="1"/>
</dbReference>
<feature type="domain" description="OmpR/PhoB-type" evidence="9">
    <location>
        <begin position="125"/>
        <end position="222"/>
    </location>
</feature>
<proteinExistence type="predicted"/>
<dbReference type="InterPro" id="IPR001789">
    <property type="entry name" value="Sig_transdc_resp-reg_receiver"/>
</dbReference>
<dbReference type="Gene3D" id="6.10.250.690">
    <property type="match status" value="1"/>
</dbReference>
<gene>
    <name evidence="10" type="primary">copR_2</name>
    <name evidence="10" type="ORF">Poly30_11380</name>
</gene>